<sequence length="177" mass="20287">MERVRKVTANRVGTVLKEIRGEQTQQQFAFDMGVVRETVSKYETGRSHIPQDISRKITQKYDNPKFAITIRNEYTGTGPKWLNGQNVDLHRSSVKEKTVEELQEALDAISNTSLAKPFRKLKLFDYQNVEEVLLEAAEAMTALEHFIAVVCSEANISYTNLWDKHYRELANSGYITT</sequence>
<name>A0ABR8XBA1_9BACL</name>
<keyword evidence="3" id="KW-1185">Reference proteome</keyword>
<dbReference type="SUPFAM" id="SSF47413">
    <property type="entry name" value="lambda repressor-like DNA-binding domains"/>
    <property type="match status" value="1"/>
</dbReference>
<dbReference type="InterPro" id="IPR001387">
    <property type="entry name" value="Cro/C1-type_HTH"/>
</dbReference>
<evidence type="ECO:0000313" key="2">
    <source>
        <dbReference type="EMBL" id="MBD8026456.1"/>
    </source>
</evidence>
<proteinExistence type="predicted"/>
<evidence type="ECO:0000259" key="1">
    <source>
        <dbReference type="PROSITE" id="PS50943"/>
    </source>
</evidence>
<dbReference type="PROSITE" id="PS50943">
    <property type="entry name" value="HTH_CROC1"/>
    <property type="match status" value="1"/>
</dbReference>
<dbReference type="EMBL" id="JACSQA010000007">
    <property type="protein sequence ID" value="MBD8026456.1"/>
    <property type="molecule type" value="Genomic_DNA"/>
</dbReference>
<dbReference type="Pfam" id="PF01381">
    <property type="entry name" value="HTH_3"/>
    <property type="match status" value="1"/>
</dbReference>
<reference evidence="2 3" key="1">
    <citation type="submission" date="2020-08" db="EMBL/GenBank/DDBJ databases">
        <title>A Genomic Blueprint of the Chicken Gut Microbiome.</title>
        <authorList>
            <person name="Gilroy R."/>
            <person name="Ravi A."/>
            <person name="Getino M."/>
            <person name="Pursley I."/>
            <person name="Horton D.L."/>
            <person name="Alikhan N.-F."/>
            <person name="Baker D."/>
            <person name="Gharbi K."/>
            <person name="Hall N."/>
            <person name="Watson M."/>
            <person name="Adriaenssens E.M."/>
            <person name="Foster-Nyarko E."/>
            <person name="Jarju S."/>
            <person name="Secka A."/>
            <person name="Antonio M."/>
            <person name="Oren A."/>
            <person name="Chaudhuri R."/>
            <person name="La Ragione R.M."/>
            <person name="Hildebrand F."/>
            <person name="Pallen M.J."/>
        </authorList>
    </citation>
    <scope>NUCLEOTIDE SEQUENCE [LARGE SCALE GENOMIC DNA]</scope>
    <source>
        <strain evidence="2 3">Re31</strain>
    </source>
</reference>
<accession>A0ABR8XBA1</accession>
<feature type="domain" description="HTH cro/C1-type" evidence="1">
    <location>
        <begin position="24"/>
        <end position="67"/>
    </location>
</feature>
<gene>
    <name evidence="2" type="ORF">H9636_07260</name>
</gene>
<dbReference type="SMART" id="SM00530">
    <property type="entry name" value="HTH_XRE"/>
    <property type="match status" value="1"/>
</dbReference>
<comment type="caution">
    <text evidence="2">The sequence shown here is derived from an EMBL/GenBank/DDBJ whole genome shotgun (WGS) entry which is preliminary data.</text>
</comment>
<protein>
    <submittedName>
        <fullName evidence="2">Helix-turn-helix transcriptional regulator</fullName>
    </submittedName>
</protein>
<dbReference type="CDD" id="cd00093">
    <property type="entry name" value="HTH_XRE"/>
    <property type="match status" value="1"/>
</dbReference>
<dbReference type="Proteomes" id="UP000640930">
    <property type="component" value="Unassembled WGS sequence"/>
</dbReference>
<evidence type="ECO:0000313" key="3">
    <source>
        <dbReference type="Proteomes" id="UP000640930"/>
    </source>
</evidence>
<dbReference type="Gene3D" id="1.10.260.40">
    <property type="entry name" value="lambda repressor-like DNA-binding domains"/>
    <property type="match status" value="1"/>
</dbReference>
<dbReference type="InterPro" id="IPR010982">
    <property type="entry name" value="Lambda_DNA-bd_dom_sf"/>
</dbReference>
<organism evidence="2 3">
    <name type="scientific">Ureibacillus galli</name>
    <dbReference type="NCBI Taxonomy" id="2762222"/>
    <lineage>
        <taxon>Bacteria</taxon>
        <taxon>Bacillati</taxon>
        <taxon>Bacillota</taxon>
        <taxon>Bacilli</taxon>
        <taxon>Bacillales</taxon>
        <taxon>Caryophanaceae</taxon>
        <taxon>Ureibacillus</taxon>
    </lineage>
</organism>